<dbReference type="GO" id="GO:0045773">
    <property type="term" value="P:positive regulation of axon extension"/>
    <property type="evidence" value="ECO:0007669"/>
    <property type="project" value="TreeGrafter"/>
</dbReference>
<dbReference type="GO" id="GO:0010008">
    <property type="term" value="C:endosome membrane"/>
    <property type="evidence" value="ECO:0007669"/>
    <property type="project" value="UniProtKB-SubCell"/>
</dbReference>
<evidence type="ECO:0000256" key="9">
    <source>
        <dbReference type="SAM" id="Phobius"/>
    </source>
</evidence>
<dbReference type="GO" id="GO:0072659">
    <property type="term" value="P:protein localization to plasma membrane"/>
    <property type="evidence" value="ECO:0007669"/>
    <property type="project" value="InterPro"/>
</dbReference>
<evidence type="ECO:0000256" key="2">
    <source>
        <dbReference type="ARBA" id="ARBA00022723"/>
    </source>
</evidence>
<keyword evidence="6 9" id="KW-0472">Membrane</keyword>
<organism evidence="11 12">
    <name type="scientific">Aldrovandia affinis</name>
    <dbReference type="NCBI Taxonomy" id="143900"/>
    <lineage>
        <taxon>Eukaryota</taxon>
        <taxon>Metazoa</taxon>
        <taxon>Chordata</taxon>
        <taxon>Craniata</taxon>
        <taxon>Vertebrata</taxon>
        <taxon>Euteleostomi</taxon>
        <taxon>Actinopterygii</taxon>
        <taxon>Neopterygii</taxon>
        <taxon>Teleostei</taxon>
        <taxon>Notacanthiformes</taxon>
        <taxon>Halosauridae</taxon>
        <taxon>Aldrovandia</taxon>
    </lineage>
</organism>
<feature type="transmembrane region" description="Helical" evidence="9">
    <location>
        <begin position="138"/>
        <end position="155"/>
    </location>
</feature>
<dbReference type="SUPFAM" id="SSF57903">
    <property type="entry name" value="FYVE/PHD zinc finger"/>
    <property type="match status" value="1"/>
</dbReference>
<dbReference type="GO" id="GO:0048011">
    <property type="term" value="P:neurotrophin TRK receptor signaling pathway"/>
    <property type="evidence" value="ECO:0007669"/>
    <property type="project" value="TreeGrafter"/>
</dbReference>
<reference evidence="11" key="1">
    <citation type="journal article" date="2023" name="Science">
        <title>Genome structures resolve the early diversification of teleost fishes.</title>
        <authorList>
            <person name="Parey E."/>
            <person name="Louis A."/>
            <person name="Montfort J."/>
            <person name="Bouchez O."/>
            <person name="Roques C."/>
            <person name="Iampietro C."/>
            <person name="Lluch J."/>
            <person name="Castinel A."/>
            <person name="Donnadieu C."/>
            <person name="Desvignes T."/>
            <person name="Floi Bucao C."/>
            <person name="Jouanno E."/>
            <person name="Wen M."/>
            <person name="Mejri S."/>
            <person name="Dirks R."/>
            <person name="Jansen H."/>
            <person name="Henkel C."/>
            <person name="Chen W.J."/>
            <person name="Zahm M."/>
            <person name="Cabau C."/>
            <person name="Klopp C."/>
            <person name="Thompson A.W."/>
            <person name="Robinson-Rechavi M."/>
            <person name="Braasch I."/>
            <person name="Lecointre G."/>
            <person name="Bobe J."/>
            <person name="Postlethwait J.H."/>
            <person name="Berthelot C."/>
            <person name="Roest Crollius H."/>
            <person name="Guiguen Y."/>
        </authorList>
    </citation>
    <scope>NUCLEOTIDE SEQUENCE</scope>
    <source>
        <strain evidence="11">NC1722</strain>
    </source>
</reference>
<dbReference type="GO" id="GO:0032584">
    <property type="term" value="C:growth cone membrane"/>
    <property type="evidence" value="ECO:0007669"/>
    <property type="project" value="TreeGrafter"/>
</dbReference>
<keyword evidence="9" id="KW-0812">Transmembrane</keyword>
<dbReference type="InterPro" id="IPR011011">
    <property type="entry name" value="Znf_FYVE_PHD"/>
</dbReference>
<evidence type="ECO:0000256" key="6">
    <source>
        <dbReference type="ARBA" id="ARBA00023136"/>
    </source>
</evidence>
<dbReference type="GO" id="GO:0071782">
    <property type="term" value="C:endoplasmic reticulum tubular network"/>
    <property type="evidence" value="ECO:0007669"/>
    <property type="project" value="TreeGrafter"/>
</dbReference>
<evidence type="ECO:0000256" key="1">
    <source>
        <dbReference type="ARBA" id="ARBA00004608"/>
    </source>
</evidence>
<keyword evidence="5" id="KW-0862">Zinc</keyword>
<feature type="region of interest" description="Disordered" evidence="8">
    <location>
        <begin position="269"/>
        <end position="292"/>
    </location>
</feature>
<dbReference type="Proteomes" id="UP001221898">
    <property type="component" value="Unassembled WGS sequence"/>
</dbReference>
<keyword evidence="3" id="KW-0967">Endosome</keyword>
<dbReference type="GO" id="GO:0071787">
    <property type="term" value="P:endoplasmic reticulum tubular network formation"/>
    <property type="evidence" value="ECO:0007669"/>
    <property type="project" value="InterPro"/>
</dbReference>
<dbReference type="EMBL" id="JAINUG010000002">
    <property type="protein sequence ID" value="KAJ8418145.1"/>
    <property type="molecule type" value="Genomic_DNA"/>
</dbReference>
<dbReference type="AlphaFoldDB" id="A0AAD7TC26"/>
<gene>
    <name evidence="11" type="ORF">AAFF_G00138540</name>
</gene>
<comment type="subcellular location">
    <subcellularLocation>
        <location evidence="1">Endosome membrane</location>
    </subcellularLocation>
</comment>
<evidence type="ECO:0000313" key="12">
    <source>
        <dbReference type="Proteomes" id="UP001221898"/>
    </source>
</evidence>
<protein>
    <recommendedName>
        <fullName evidence="10">FYVE-type domain-containing protein</fullName>
    </recommendedName>
</protein>
<dbReference type="PANTHER" id="PTHR14543:SF1">
    <property type="entry name" value="PROTRUDIN"/>
    <property type="match status" value="1"/>
</dbReference>
<name>A0AAD7TC26_9TELE</name>
<keyword evidence="12" id="KW-1185">Reference proteome</keyword>
<dbReference type="PANTHER" id="PTHR14543">
    <property type="entry name" value="PROTRUDIN"/>
    <property type="match status" value="1"/>
</dbReference>
<dbReference type="GO" id="GO:0016192">
    <property type="term" value="P:vesicle-mediated transport"/>
    <property type="evidence" value="ECO:0007669"/>
    <property type="project" value="InterPro"/>
</dbReference>
<evidence type="ECO:0000256" key="3">
    <source>
        <dbReference type="ARBA" id="ARBA00022753"/>
    </source>
</evidence>
<feature type="domain" description="FYVE-type" evidence="10">
    <location>
        <begin position="348"/>
        <end position="414"/>
    </location>
</feature>
<keyword evidence="2" id="KW-0479">Metal-binding</keyword>
<dbReference type="Gene3D" id="3.30.40.10">
    <property type="entry name" value="Zinc/RING finger domain, C3HC4 (zinc finger)"/>
    <property type="match status" value="1"/>
</dbReference>
<proteinExistence type="predicted"/>
<evidence type="ECO:0000256" key="7">
    <source>
        <dbReference type="PROSITE-ProRule" id="PRU00091"/>
    </source>
</evidence>
<dbReference type="InterPro" id="IPR017455">
    <property type="entry name" value="Znf_FYVE-rel"/>
</dbReference>
<dbReference type="PROSITE" id="PS50178">
    <property type="entry name" value="ZF_FYVE"/>
    <property type="match status" value="1"/>
</dbReference>
<dbReference type="InterPro" id="IPR013083">
    <property type="entry name" value="Znf_RING/FYVE/PHD"/>
</dbReference>
<keyword evidence="9" id="KW-1133">Transmembrane helix</keyword>
<dbReference type="InterPro" id="IPR042405">
    <property type="entry name" value="Protrudin"/>
</dbReference>
<comment type="caution">
    <text evidence="11">The sequence shown here is derived from an EMBL/GenBank/DDBJ whole genome shotgun (WGS) entry which is preliminary data.</text>
</comment>
<feature type="transmembrane region" description="Helical" evidence="9">
    <location>
        <begin position="113"/>
        <end position="131"/>
    </location>
</feature>
<evidence type="ECO:0000259" key="10">
    <source>
        <dbReference type="PROSITE" id="PS50178"/>
    </source>
</evidence>
<evidence type="ECO:0000256" key="5">
    <source>
        <dbReference type="ARBA" id="ARBA00022833"/>
    </source>
</evidence>
<dbReference type="GO" id="GO:0031175">
    <property type="term" value="P:neuron projection development"/>
    <property type="evidence" value="ECO:0007669"/>
    <property type="project" value="TreeGrafter"/>
</dbReference>
<evidence type="ECO:0000313" key="11">
    <source>
        <dbReference type="EMBL" id="KAJ8418145.1"/>
    </source>
</evidence>
<dbReference type="GO" id="GO:0008270">
    <property type="term" value="F:zinc ion binding"/>
    <property type="evidence" value="ECO:0007669"/>
    <property type="project" value="UniProtKB-KW"/>
</dbReference>
<accession>A0AAD7TC26</accession>
<evidence type="ECO:0000256" key="4">
    <source>
        <dbReference type="ARBA" id="ARBA00022771"/>
    </source>
</evidence>
<sequence length="416" mass="46941">MDYVERSFGALPRVRHARPDLHLLPAPRFCFATQRPRDLAASKRVQLGLVMKDSWLSMLAHSGTTCRAGVMYTLHKKFFLQKKHLKVTTFKKLMVLLEASSIVWGIIKHLLGWKMPLMSLLCCVLLNVLFLTLRKETWFFLGLLCSFSLAILGYVKKHSRSKATELALRRKMHSGIRTEDLQGFHTTQEETKASLRELDEMLSEALLSAKSVHRLLCWETRSHSVLFYSGLLPVLYLLYLAPGYYSLVAINSALFLWNVFLGRSKPINQDQTSTSSDNEGHSWGDAQEPEEPEEMEAEYVFKDALEEGEDEDDNTPLKARRGALVGQIPSIRLKGHRPAIKVRKLHLTNSSGNCSHCRASFSVLKKKKSCFNCGSSFCPRCCSSKVQKSCLDLTAPEALAEMVFVCTLCSMSLGKD</sequence>
<evidence type="ECO:0000256" key="8">
    <source>
        <dbReference type="SAM" id="MobiDB-lite"/>
    </source>
</evidence>
<keyword evidence="4 7" id="KW-0863">Zinc-finger</keyword>